<organism evidence="1">
    <name type="scientific">marine sediment metagenome</name>
    <dbReference type="NCBI Taxonomy" id="412755"/>
    <lineage>
        <taxon>unclassified sequences</taxon>
        <taxon>metagenomes</taxon>
        <taxon>ecological metagenomes</taxon>
    </lineage>
</organism>
<name>A0A0F9NA10_9ZZZZ</name>
<evidence type="ECO:0000313" key="1">
    <source>
        <dbReference type="EMBL" id="KKN16360.1"/>
    </source>
</evidence>
<reference evidence="1" key="1">
    <citation type="journal article" date="2015" name="Nature">
        <title>Complex archaea that bridge the gap between prokaryotes and eukaryotes.</title>
        <authorList>
            <person name="Spang A."/>
            <person name="Saw J.H."/>
            <person name="Jorgensen S.L."/>
            <person name="Zaremba-Niedzwiedzka K."/>
            <person name="Martijn J."/>
            <person name="Lind A.E."/>
            <person name="van Eijk R."/>
            <person name="Schleper C."/>
            <person name="Guy L."/>
            <person name="Ettema T.J."/>
        </authorList>
    </citation>
    <scope>NUCLEOTIDE SEQUENCE</scope>
</reference>
<proteinExistence type="predicted"/>
<dbReference type="EMBL" id="LAZR01003620">
    <property type="protein sequence ID" value="KKN16360.1"/>
    <property type="molecule type" value="Genomic_DNA"/>
</dbReference>
<comment type="caution">
    <text evidence="1">The sequence shown here is derived from an EMBL/GenBank/DDBJ whole genome shotgun (WGS) entry which is preliminary data.</text>
</comment>
<gene>
    <name evidence="1" type="ORF">LCGC14_0976550</name>
</gene>
<accession>A0A0F9NA10</accession>
<sequence>MLIAEVHFSDLLFDSDITELLNALLEGGYIIKKVEGEKYVYEVSKRD</sequence>
<protein>
    <submittedName>
        <fullName evidence="1">Uncharacterized protein</fullName>
    </submittedName>
</protein>
<dbReference type="AlphaFoldDB" id="A0A0F9NA10"/>